<feature type="transmembrane region" description="Helical" evidence="1">
    <location>
        <begin position="42"/>
        <end position="60"/>
    </location>
</feature>
<dbReference type="GeneID" id="64699579"/>
<keyword evidence="1" id="KW-0812">Transmembrane</keyword>
<keyword evidence="1" id="KW-0472">Membrane</keyword>
<comment type="caution">
    <text evidence="2">The sequence shown here is derived from an EMBL/GenBank/DDBJ whole genome shotgun (WGS) entry which is preliminary data.</text>
</comment>
<organism evidence="2 3">
    <name type="scientific">Suillus discolor</name>
    <dbReference type="NCBI Taxonomy" id="1912936"/>
    <lineage>
        <taxon>Eukaryota</taxon>
        <taxon>Fungi</taxon>
        <taxon>Dikarya</taxon>
        <taxon>Basidiomycota</taxon>
        <taxon>Agaricomycotina</taxon>
        <taxon>Agaricomycetes</taxon>
        <taxon>Agaricomycetidae</taxon>
        <taxon>Boletales</taxon>
        <taxon>Suillineae</taxon>
        <taxon>Suillaceae</taxon>
        <taxon>Suillus</taxon>
    </lineage>
</organism>
<sequence>MTTAYRYVSFGLLRYSKLFLFLSYFLLLYYDSTRLSQRGPLCGSLVLIFALCYFFFNSMMPNVT</sequence>
<evidence type="ECO:0000313" key="2">
    <source>
        <dbReference type="EMBL" id="KAG2108755.1"/>
    </source>
</evidence>
<feature type="transmembrane region" description="Helical" evidence="1">
    <location>
        <begin position="12"/>
        <end position="30"/>
    </location>
</feature>
<reference evidence="2" key="1">
    <citation type="journal article" date="2020" name="New Phytol.">
        <title>Comparative genomics reveals dynamic genome evolution in host specialist ectomycorrhizal fungi.</title>
        <authorList>
            <person name="Lofgren L.A."/>
            <person name="Nguyen N.H."/>
            <person name="Vilgalys R."/>
            <person name="Ruytinx J."/>
            <person name="Liao H.L."/>
            <person name="Branco S."/>
            <person name="Kuo A."/>
            <person name="LaButti K."/>
            <person name="Lipzen A."/>
            <person name="Andreopoulos W."/>
            <person name="Pangilinan J."/>
            <person name="Riley R."/>
            <person name="Hundley H."/>
            <person name="Na H."/>
            <person name="Barry K."/>
            <person name="Grigoriev I.V."/>
            <person name="Stajich J.E."/>
            <person name="Kennedy P.G."/>
        </authorList>
    </citation>
    <scope>NUCLEOTIDE SEQUENCE</scope>
    <source>
        <strain evidence="2">FC423</strain>
    </source>
</reference>
<keyword evidence="1" id="KW-1133">Transmembrane helix</keyword>
<protein>
    <submittedName>
        <fullName evidence="2">Uncharacterized protein</fullName>
    </submittedName>
</protein>
<keyword evidence="3" id="KW-1185">Reference proteome</keyword>
<dbReference type="Proteomes" id="UP000823399">
    <property type="component" value="Unassembled WGS sequence"/>
</dbReference>
<evidence type="ECO:0000256" key="1">
    <source>
        <dbReference type="SAM" id="Phobius"/>
    </source>
</evidence>
<name>A0A9P7JUD1_9AGAM</name>
<dbReference type="EMBL" id="JABBWM010000026">
    <property type="protein sequence ID" value="KAG2108755.1"/>
    <property type="molecule type" value="Genomic_DNA"/>
</dbReference>
<dbReference type="RefSeq" id="XP_041293125.1">
    <property type="nucleotide sequence ID" value="XM_041437320.1"/>
</dbReference>
<accession>A0A9P7JUD1</accession>
<dbReference type="AlphaFoldDB" id="A0A9P7JUD1"/>
<evidence type="ECO:0000313" key="3">
    <source>
        <dbReference type="Proteomes" id="UP000823399"/>
    </source>
</evidence>
<gene>
    <name evidence="2" type="ORF">F5147DRAFT_694635</name>
</gene>
<proteinExistence type="predicted"/>